<name>A0A2S0VX84_9ALTE</name>
<dbReference type="OrthoDB" id="6876592at2"/>
<accession>A0A2S0VX84</accession>
<dbReference type="KEGG" id="cate:C2869_21530"/>
<sequence length="213" mass="24133">MKTSVNFYLEEFKPKPDPLSLKVVLYCWLTALLCMALMYGCADHQHTSLLAKQQELSQSLNRTKQENESLKQKATAHGFDPVLVKKVETLESEIKNKRSLIRAIKGDTLDERQSGFSGLMYDLADFRDQSLWITAIAYNRQDVVIRGATKKPATLPLWIDHISQSTHFRGRTLNKVELSSQADGQYSIFEVANDRALTIDATGLIEQKLAEKN</sequence>
<dbReference type="Pfam" id="PF05137">
    <property type="entry name" value="PilN"/>
    <property type="match status" value="1"/>
</dbReference>
<keyword evidence="4" id="KW-1185">Reference proteome</keyword>
<dbReference type="InterPro" id="IPR007813">
    <property type="entry name" value="PilN"/>
</dbReference>
<keyword evidence="2" id="KW-1133">Transmembrane helix</keyword>
<dbReference type="Proteomes" id="UP000244441">
    <property type="component" value="Chromosome"/>
</dbReference>
<dbReference type="AlphaFoldDB" id="A0A2S0VX84"/>
<keyword evidence="2" id="KW-0472">Membrane</keyword>
<evidence type="ECO:0000313" key="3">
    <source>
        <dbReference type="EMBL" id="AWB68821.1"/>
    </source>
</evidence>
<keyword evidence="1" id="KW-0175">Coiled coil</keyword>
<reference evidence="3 4" key="1">
    <citation type="submission" date="2018-01" db="EMBL/GenBank/DDBJ databases">
        <title>Genome sequence of a Cantenovulum-like bacteria.</title>
        <authorList>
            <person name="Tan W.R."/>
            <person name="Lau N.-S."/>
            <person name="Go F."/>
            <person name="Amirul A.-A.A."/>
        </authorList>
    </citation>
    <scope>NUCLEOTIDE SEQUENCE [LARGE SCALE GENOMIC DNA]</scope>
    <source>
        <strain evidence="3 4">CCB-QB4</strain>
    </source>
</reference>
<feature type="transmembrane region" description="Helical" evidence="2">
    <location>
        <begin position="23"/>
        <end position="42"/>
    </location>
</feature>
<protein>
    <submittedName>
        <fullName evidence="3">Uncharacterized protein</fullName>
    </submittedName>
</protein>
<dbReference type="RefSeq" id="WP_108604874.1">
    <property type="nucleotide sequence ID" value="NZ_CP026604.1"/>
</dbReference>
<gene>
    <name evidence="3" type="ORF">C2869_21530</name>
</gene>
<evidence type="ECO:0000256" key="2">
    <source>
        <dbReference type="SAM" id="Phobius"/>
    </source>
</evidence>
<keyword evidence="2" id="KW-0812">Transmembrane</keyword>
<proteinExistence type="predicted"/>
<dbReference type="EMBL" id="CP026604">
    <property type="protein sequence ID" value="AWB68821.1"/>
    <property type="molecule type" value="Genomic_DNA"/>
</dbReference>
<organism evidence="3 4">
    <name type="scientific">Saccharobesus litoralis</name>
    <dbReference type="NCBI Taxonomy" id="2172099"/>
    <lineage>
        <taxon>Bacteria</taxon>
        <taxon>Pseudomonadati</taxon>
        <taxon>Pseudomonadota</taxon>
        <taxon>Gammaproteobacteria</taxon>
        <taxon>Alteromonadales</taxon>
        <taxon>Alteromonadaceae</taxon>
        <taxon>Saccharobesus</taxon>
    </lineage>
</organism>
<evidence type="ECO:0000313" key="4">
    <source>
        <dbReference type="Proteomes" id="UP000244441"/>
    </source>
</evidence>
<feature type="coiled-coil region" evidence="1">
    <location>
        <begin position="53"/>
        <end position="107"/>
    </location>
</feature>
<evidence type="ECO:0000256" key="1">
    <source>
        <dbReference type="SAM" id="Coils"/>
    </source>
</evidence>